<dbReference type="PANTHER" id="PTHR10302">
    <property type="entry name" value="SINGLE-STRANDED DNA-BINDING PROTEIN"/>
    <property type="match status" value="1"/>
</dbReference>
<dbReference type="Gene3D" id="2.40.50.140">
    <property type="entry name" value="Nucleic acid-binding proteins"/>
    <property type="match status" value="1"/>
</dbReference>
<dbReference type="SUPFAM" id="SSF50249">
    <property type="entry name" value="Nucleic acid-binding proteins"/>
    <property type="match status" value="1"/>
</dbReference>
<sequence>MNQVNLIGRVVRDPKLHQTGKGKPFMFLTLAVDGYYDRKKKEMTSDFISIKLWANQAERCSHLVKGSLISVTGRVSVSKYPDKATGEIKYNTDIVADGVQFLSKPRSSMASTQAVAR</sequence>
<dbReference type="NCBIfam" id="TIGR00621">
    <property type="entry name" value="ssb"/>
    <property type="match status" value="1"/>
</dbReference>
<evidence type="ECO:0000313" key="5">
    <source>
        <dbReference type="Proteomes" id="UP000661691"/>
    </source>
</evidence>
<evidence type="ECO:0000256" key="3">
    <source>
        <dbReference type="RuleBase" id="RU000524"/>
    </source>
</evidence>
<dbReference type="Pfam" id="PF00436">
    <property type="entry name" value="SSB"/>
    <property type="match status" value="1"/>
</dbReference>
<dbReference type="Proteomes" id="UP000661691">
    <property type="component" value="Unassembled WGS sequence"/>
</dbReference>
<name>A0A926N9N0_9BACL</name>
<proteinExistence type="predicted"/>
<reference evidence="4" key="1">
    <citation type="submission" date="2020-09" db="EMBL/GenBank/DDBJ databases">
        <title>A novel bacterium of genus Hazenella, isolated from South China Sea.</title>
        <authorList>
            <person name="Huang H."/>
            <person name="Mo K."/>
            <person name="Hu Y."/>
        </authorList>
    </citation>
    <scope>NUCLEOTIDE SEQUENCE</scope>
    <source>
        <strain evidence="4">IB182357</strain>
    </source>
</reference>
<dbReference type="EMBL" id="JACXAH010000008">
    <property type="protein sequence ID" value="MBD1371952.1"/>
    <property type="molecule type" value="Genomic_DNA"/>
</dbReference>
<accession>A0A926N9N0</accession>
<organism evidence="4 5">
    <name type="scientific">Polycladospora coralii</name>
    <dbReference type="NCBI Taxonomy" id="2771432"/>
    <lineage>
        <taxon>Bacteria</taxon>
        <taxon>Bacillati</taxon>
        <taxon>Bacillota</taxon>
        <taxon>Bacilli</taxon>
        <taxon>Bacillales</taxon>
        <taxon>Thermoactinomycetaceae</taxon>
        <taxon>Polycladospora</taxon>
    </lineage>
</organism>
<evidence type="ECO:0000256" key="2">
    <source>
        <dbReference type="PIRNR" id="PIRNR002070"/>
    </source>
</evidence>
<gene>
    <name evidence="4" type="ORF">IC620_06210</name>
</gene>
<dbReference type="InterPro" id="IPR012340">
    <property type="entry name" value="NA-bd_OB-fold"/>
</dbReference>
<dbReference type="AlphaFoldDB" id="A0A926N9N0"/>
<dbReference type="RefSeq" id="WP_191141785.1">
    <property type="nucleotide sequence ID" value="NZ_JACXAH010000008.1"/>
</dbReference>
<comment type="caution">
    <text evidence="4">The sequence shown here is derived from an EMBL/GenBank/DDBJ whole genome shotgun (WGS) entry which is preliminary data.</text>
</comment>
<dbReference type="InterPro" id="IPR000424">
    <property type="entry name" value="Primosome_PriB/ssb"/>
</dbReference>
<evidence type="ECO:0000313" key="4">
    <source>
        <dbReference type="EMBL" id="MBD1371952.1"/>
    </source>
</evidence>
<dbReference type="CDD" id="cd04496">
    <property type="entry name" value="SSB_OBF"/>
    <property type="match status" value="1"/>
</dbReference>
<dbReference type="InterPro" id="IPR011344">
    <property type="entry name" value="ssDNA-bd"/>
</dbReference>
<keyword evidence="1 2" id="KW-0238">DNA-binding</keyword>
<protein>
    <recommendedName>
        <fullName evidence="2 3">Single-stranded DNA-binding protein</fullName>
    </recommendedName>
</protein>
<dbReference type="GO" id="GO:0006260">
    <property type="term" value="P:DNA replication"/>
    <property type="evidence" value="ECO:0007669"/>
    <property type="project" value="InterPro"/>
</dbReference>
<dbReference type="GO" id="GO:0003697">
    <property type="term" value="F:single-stranded DNA binding"/>
    <property type="evidence" value="ECO:0007669"/>
    <property type="project" value="InterPro"/>
</dbReference>
<keyword evidence="5" id="KW-1185">Reference proteome</keyword>
<dbReference type="PANTHER" id="PTHR10302:SF27">
    <property type="entry name" value="SINGLE-STRANDED DNA-BINDING PROTEIN"/>
    <property type="match status" value="1"/>
</dbReference>
<evidence type="ECO:0000256" key="1">
    <source>
        <dbReference type="ARBA" id="ARBA00023125"/>
    </source>
</evidence>
<dbReference type="PIRSF" id="PIRSF002070">
    <property type="entry name" value="SSB"/>
    <property type="match status" value="1"/>
</dbReference>
<dbReference type="GO" id="GO:0009295">
    <property type="term" value="C:nucleoid"/>
    <property type="evidence" value="ECO:0007669"/>
    <property type="project" value="TreeGrafter"/>
</dbReference>
<dbReference type="PROSITE" id="PS50935">
    <property type="entry name" value="SSB"/>
    <property type="match status" value="1"/>
</dbReference>